<evidence type="ECO:0000256" key="1">
    <source>
        <dbReference type="ARBA" id="ARBA00004496"/>
    </source>
</evidence>
<evidence type="ECO:0000256" key="2">
    <source>
        <dbReference type="ARBA" id="ARBA00007957"/>
    </source>
</evidence>
<keyword evidence="10" id="KW-0804">Transcription</keyword>
<organism evidence="13 14">
    <name type="scientific">Auritidibacter ignavus</name>
    <dbReference type="NCBI Taxonomy" id="678932"/>
    <lineage>
        <taxon>Bacteria</taxon>
        <taxon>Bacillati</taxon>
        <taxon>Actinomycetota</taxon>
        <taxon>Actinomycetes</taxon>
        <taxon>Micrococcales</taxon>
        <taxon>Micrococcaceae</taxon>
        <taxon>Auritidibacter</taxon>
    </lineage>
</organism>
<evidence type="ECO:0000256" key="4">
    <source>
        <dbReference type="ARBA" id="ARBA00022491"/>
    </source>
</evidence>
<comment type="subcellular location">
    <subcellularLocation>
        <location evidence="1">Cytoplasm</location>
    </subcellularLocation>
</comment>
<dbReference type="PANTHER" id="PTHR33202">
    <property type="entry name" value="ZINC UPTAKE REGULATION PROTEIN"/>
    <property type="match status" value="1"/>
</dbReference>
<feature type="binding site" evidence="11">
    <location>
        <position position="111"/>
    </location>
    <ligand>
        <name>Zn(2+)</name>
        <dbReference type="ChEBI" id="CHEBI:29105"/>
    </ligand>
</feature>
<reference evidence="13 14" key="1">
    <citation type="submission" date="2023-03" db="EMBL/GenBank/DDBJ databases">
        <title>Complete genome sequences of several Auritidibacter ignavus strains isolated from ear infections.</title>
        <authorList>
            <person name="Baehr T."/>
            <person name="Baumhoegger A.M."/>
        </authorList>
    </citation>
    <scope>NUCLEOTIDE SEQUENCE [LARGE SCALE GENOMIC DNA]</scope>
    <source>
        <strain evidence="13 14">BABAE-6</strain>
    </source>
</reference>
<proteinExistence type="inferred from homology"/>
<dbReference type="GO" id="GO:0003700">
    <property type="term" value="F:DNA-binding transcription factor activity"/>
    <property type="evidence" value="ECO:0007669"/>
    <property type="project" value="InterPro"/>
</dbReference>
<evidence type="ECO:0000313" key="14">
    <source>
        <dbReference type="Proteomes" id="UP001224674"/>
    </source>
</evidence>
<keyword evidence="8" id="KW-0805">Transcription regulation</keyword>
<keyword evidence="14" id="KW-1185">Reference proteome</keyword>
<evidence type="ECO:0000256" key="10">
    <source>
        <dbReference type="ARBA" id="ARBA00023163"/>
    </source>
</evidence>
<dbReference type="Gene3D" id="1.10.10.10">
    <property type="entry name" value="Winged helix-like DNA-binding domain superfamily/Winged helix DNA-binding domain"/>
    <property type="match status" value="1"/>
</dbReference>
<sequence>MIAEHGHRPHDAPGTLQAPVSHDWRPELREAGLRVTKQRLAVLEALEATPHQTADNVLDMVRRTLPGITVQSIYTVIHSLVHVGLLRKLELPNSPARYEPELNDNHHHVVCTECGRIDDVSCAVGHAPCMHPEGYHGMKITVAHVVYHGICTECAAQQAEPEVLDPASAVASRSQNNETAPE</sequence>
<dbReference type="Pfam" id="PF01475">
    <property type="entry name" value="FUR"/>
    <property type="match status" value="1"/>
</dbReference>
<dbReference type="GO" id="GO:0045892">
    <property type="term" value="P:negative regulation of DNA-templated transcription"/>
    <property type="evidence" value="ECO:0007669"/>
    <property type="project" value="TreeGrafter"/>
</dbReference>
<feature type="binding site" evidence="11">
    <location>
        <position position="114"/>
    </location>
    <ligand>
        <name>Zn(2+)</name>
        <dbReference type="ChEBI" id="CHEBI:29105"/>
    </ligand>
</feature>
<dbReference type="InterPro" id="IPR036390">
    <property type="entry name" value="WH_DNA-bd_sf"/>
</dbReference>
<evidence type="ECO:0000256" key="11">
    <source>
        <dbReference type="PIRSR" id="PIRSR602481-1"/>
    </source>
</evidence>
<evidence type="ECO:0000256" key="12">
    <source>
        <dbReference type="SAM" id="MobiDB-lite"/>
    </source>
</evidence>
<dbReference type="Gene3D" id="3.30.1490.190">
    <property type="match status" value="1"/>
</dbReference>
<dbReference type="InterPro" id="IPR043135">
    <property type="entry name" value="Fur_C"/>
</dbReference>
<feature type="region of interest" description="Disordered" evidence="12">
    <location>
        <begin position="1"/>
        <end position="22"/>
    </location>
</feature>
<dbReference type="GeneID" id="83695640"/>
<keyword evidence="9" id="KW-0238">DNA-binding</keyword>
<dbReference type="InterPro" id="IPR036388">
    <property type="entry name" value="WH-like_DNA-bd_sf"/>
</dbReference>
<accession>A0AAJ6AQN0</accession>
<protein>
    <submittedName>
        <fullName evidence="13">Fur family transcriptional regulator</fullName>
    </submittedName>
</protein>
<evidence type="ECO:0000256" key="9">
    <source>
        <dbReference type="ARBA" id="ARBA00023125"/>
    </source>
</evidence>
<dbReference type="EMBL" id="CP122566">
    <property type="protein sequence ID" value="WGH94405.1"/>
    <property type="molecule type" value="Genomic_DNA"/>
</dbReference>
<evidence type="ECO:0000256" key="8">
    <source>
        <dbReference type="ARBA" id="ARBA00023015"/>
    </source>
</evidence>
<dbReference type="GO" id="GO:1900376">
    <property type="term" value="P:regulation of secondary metabolite biosynthetic process"/>
    <property type="evidence" value="ECO:0007669"/>
    <property type="project" value="TreeGrafter"/>
</dbReference>
<evidence type="ECO:0000256" key="7">
    <source>
        <dbReference type="ARBA" id="ARBA00023004"/>
    </source>
</evidence>
<keyword evidence="3" id="KW-0963">Cytoplasm</keyword>
<dbReference type="InterPro" id="IPR002481">
    <property type="entry name" value="FUR"/>
</dbReference>
<evidence type="ECO:0000256" key="5">
    <source>
        <dbReference type="ARBA" id="ARBA00022723"/>
    </source>
</evidence>
<evidence type="ECO:0000313" key="13">
    <source>
        <dbReference type="EMBL" id="WGH94405.1"/>
    </source>
</evidence>
<feature type="compositionally biased region" description="Basic and acidic residues" evidence="12">
    <location>
        <begin position="1"/>
        <end position="11"/>
    </location>
</feature>
<feature type="binding site" evidence="11">
    <location>
        <position position="151"/>
    </location>
    <ligand>
        <name>Zn(2+)</name>
        <dbReference type="ChEBI" id="CHEBI:29105"/>
    </ligand>
</feature>
<dbReference type="CDD" id="cd07153">
    <property type="entry name" value="Fur_like"/>
    <property type="match status" value="1"/>
</dbReference>
<comment type="similarity">
    <text evidence="2">Belongs to the Fur family.</text>
</comment>
<dbReference type="GO" id="GO:0008270">
    <property type="term" value="F:zinc ion binding"/>
    <property type="evidence" value="ECO:0007669"/>
    <property type="project" value="TreeGrafter"/>
</dbReference>
<keyword evidence="5 11" id="KW-0479">Metal-binding</keyword>
<keyword evidence="7" id="KW-0408">Iron</keyword>
<comment type="cofactor">
    <cofactor evidence="11">
        <name>Zn(2+)</name>
        <dbReference type="ChEBI" id="CHEBI:29105"/>
    </cofactor>
    <text evidence="11">Binds 1 zinc ion per subunit.</text>
</comment>
<name>A0AAJ6AQN0_9MICC</name>
<dbReference type="PANTHER" id="PTHR33202:SF18">
    <property type="entry name" value="TRANSCRIPTIONAL REGULATOR FURA"/>
    <property type="match status" value="1"/>
</dbReference>
<dbReference type="Proteomes" id="UP001224674">
    <property type="component" value="Chromosome"/>
</dbReference>
<evidence type="ECO:0000256" key="3">
    <source>
        <dbReference type="ARBA" id="ARBA00022490"/>
    </source>
</evidence>
<gene>
    <name evidence="13" type="ORF">QDX21_06405</name>
</gene>
<feature type="binding site" evidence="11">
    <location>
        <position position="154"/>
    </location>
    <ligand>
        <name>Zn(2+)</name>
        <dbReference type="ChEBI" id="CHEBI:29105"/>
    </ligand>
</feature>
<dbReference type="AlphaFoldDB" id="A0AAJ6AQN0"/>
<dbReference type="SUPFAM" id="SSF46785">
    <property type="entry name" value="Winged helix' DNA-binding domain"/>
    <property type="match status" value="1"/>
</dbReference>
<dbReference type="GO" id="GO:0000976">
    <property type="term" value="F:transcription cis-regulatory region binding"/>
    <property type="evidence" value="ECO:0007669"/>
    <property type="project" value="TreeGrafter"/>
</dbReference>
<keyword evidence="6 11" id="KW-0862">Zinc</keyword>
<dbReference type="RefSeq" id="WP_122549538.1">
    <property type="nucleotide sequence ID" value="NZ_CP122563.1"/>
</dbReference>
<evidence type="ECO:0000256" key="6">
    <source>
        <dbReference type="ARBA" id="ARBA00022833"/>
    </source>
</evidence>
<keyword evidence="4" id="KW-0678">Repressor</keyword>
<dbReference type="GO" id="GO:0005737">
    <property type="term" value="C:cytoplasm"/>
    <property type="evidence" value="ECO:0007669"/>
    <property type="project" value="UniProtKB-SubCell"/>
</dbReference>